<evidence type="ECO:0000313" key="2">
    <source>
        <dbReference type="EMBL" id="SDL47464.1"/>
    </source>
</evidence>
<dbReference type="EMBL" id="FNDJ01000026">
    <property type="protein sequence ID" value="SDL47464.1"/>
    <property type="molecule type" value="Genomic_DNA"/>
</dbReference>
<dbReference type="AlphaFoldDB" id="A0A1G9KDF3"/>
<dbReference type="Gene3D" id="3.30.70.120">
    <property type="match status" value="1"/>
</dbReference>
<dbReference type="STRING" id="633440.SAMN05421869_12677"/>
<organism evidence="2 3">
    <name type="scientific">Nonomuraea jiangxiensis</name>
    <dbReference type="NCBI Taxonomy" id="633440"/>
    <lineage>
        <taxon>Bacteria</taxon>
        <taxon>Bacillati</taxon>
        <taxon>Actinomycetota</taxon>
        <taxon>Actinomycetes</taxon>
        <taxon>Streptosporangiales</taxon>
        <taxon>Streptosporangiaceae</taxon>
        <taxon>Nonomuraea</taxon>
    </lineage>
</organism>
<gene>
    <name evidence="2" type="ORF">SAMN05421869_12677</name>
</gene>
<comment type="similarity">
    <text evidence="1">Belongs to the CutA family.</text>
</comment>
<evidence type="ECO:0000256" key="1">
    <source>
        <dbReference type="ARBA" id="ARBA00010169"/>
    </source>
</evidence>
<protein>
    <submittedName>
        <fullName evidence="2">Uncharacterized protein involved in tolerance to divalent cations</fullName>
    </submittedName>
</protein>
<dbReference type="InterPro" id="IPR011322">
    <property type="entry name" value="N-reg_PII-like_a/b"/>
</dbReference>
<keyword evidence="3" id="KW-1185">Reference proteome</keyword>
<dbReference type="InterPro" id="IPR004323">
    <property type="entry name" value="Ion_tolerance_CutA"/>
</dbReference>
<reference evidence="2 3" key="1">
    <citation type="submission" date="2016-10" db="EMBL/GenBank/DDBJ databases">
        <authorList>
            <person name="de Groot N.N."/>
        </authorList>
    </citation>
    <scope>NUCLEOTIDE SEQUENCE [LARGE SCALE GENOMIC DNA]</scope>
    <source>
        <strain evidence="2 3">CGMCC 4.6533</strain>
    </source>
</reference>
<dbReference type="Proteomes" id="UP000199202">
    <property type="component" value="Unassembled WGS sequence"/>
</dbReference>
<dbReference type="Pfam" id="PF03091">
    <property type="entry name" value="CutA1"/>
    <property type="match status" value="1"/>
</dbReference>
<dbReference type="GO" id="GO:0010038">
    <property type="term" value="P:response to metal ion"/>
    <property type="evidence" value="ECO:0007669"/>
    <property type="project" value="InterPro"/>
</dbReference>
<evidence type="ECO:0000313" key="3">
    <source>
        <dbReference type="Proteomes" id="UP000199202"/>
    </source>
</evidence>
<dbReference type="SUPFAM" id="SSF54913">
    <property type="entry name" value="GlnB-like"/>
    <property type="match status" value="1"/>
</dbReference>
<dbReference type="InterPro" id="IPR015867">
    <property type="entry name" value="N-reg_PII/ATP_PRibTrfase_C"/>
</dbReference>
<accession>A0A1G9KDF3</accession>
<proteinExistence type="inferred from homology"/>
<sequence>MVEFIEVHLTVDAPDKASRLAHGLLHAGLAATVDISEVTRLIRREGGIEETSAWQLGVVTTAGRLADIERHVGDDHPDEEILIVTMPISRLD</sequence>
<name>A0A1G9KDF3_9ACTN</name>
<dbReference type="RefSeq" id="WP_090944998.1">
    <property type="nucleotide sequence ID" value="NZ_FNDJ01000026.1"/>
</dbReference>